<feature type="compositionally biased region" description="Basic and acidic residues" evidence="1">
    <location>
        <begin position="111"/>
        <end position="129"/>
    </location>
</feature>
<gene>
    <name evidence="2" type="ORF">PENSUB_10474</name>
</gene>
<accession>A0A1Q5T9N5</accession>
<evidence type="ECO:0000313" key="3">
    <source>
        <dbReference type="Proteomes" id="UP000186955"/>
    </source>
</evidence>
<feature type="compositionally biased region" description="Acidic residues" evidence="1">
    <location>
        <begin position="145"/>
        <end position="157"/>
    </location>
</feature>
<evidence type="ECO:0000313" key="2">
    <source>
        <dbReference type="EMBL" id="OKO96920.1"/>
    </source>
</evidence>
<feature type="compositionally biased region" description="Low complexity" evidence="1">
    <location>
        <begin position="130"/>
        <end position="140"/>
    </location>
</feature>
<dbReference type="EMBL" id="MNBE01000697">
    <property type="protein sequence ID" value="OKO96920.1"/>
    <property type="molecule type" value="Genomic_DNA"/>
</dbReference>
<reference evidence="2 3" key="1">
    <citation type="submission" date="2016-10" db="EMBL/GenBank/DDBJ databases">
        <title>Genome sequence of the ascomycete fungus Penicillium subrubescens.</title>
        <authorList>
            <person name="De Vries R.P."/>
            <person name="Peng M."/>
            <person name="Dilokpimol A."/>
            <person name="Hilden K."/>
            <person name="Makela M.R."/>
            <person name="Grigoriev I."/>
            <person name="Riley R."/>
            <person name="Granchi Z."/>
        </authorList>
    </citation>
    <scope>NUCLEOTIDE SEQUENCE [LARGE SCALE GENOMIC DNA]</scope>
    <source>
        <strain evidence="2 3">CBS 132785</strain>
    </source>
</reference>
<keyword evidence="3" id="KW-1185">Reference proteome</keyword>
<feature type="compositionally biased region" description="Polar residues" evidence="1">
    <location>
        <begin position="295"/>
        <end position="304"/>
    </location>
</feature>
<feature type="compositionally biased region" description="Basic and acidic residues" evidence="1">
    <location>
        <begin position="30"/>
        <end position="41"/>
    </location>
</feature>
<evidence type="ECO:0000256" key="1">
    <source>
        <dbReference type="SAM" id="MobiDB-lite"/>
    </source>
</evidence>
<comment type="caution">
    <text evidence="2">The sequence shown here is derived from an EMBL/GenBank/DDBJ whole genome shotgun (WGS) entry which is preliminary data.</text>
</comment>
<dbReference type="STRING" id="1316194.A0A1Q5T9N5"/>
<dbReference type="AlphaFoldDB" id="A0A1Q5T9N5"/>
<feature type="region of interest" description="Disordered" evidence="1">
    <location>
        <begin position="221"/>
        <end position="363"/>
    </location>
</feature>
<sequence length="363" mass="40643">MPRTLPWLFNQGNDVQVKRESTPRKRVKRERTPEAHDDVTPRKPPTSPEKRDFFRFLIEGLDHDDAWIMVEDEFYTIAQSFAQHLHYAEYIRRKKEAKAQSMEALNEIQRPTDGRTKLPKEAERRKEAEALAARQKAGLAHLGEPEADKDDSNDDDTWAGTHLHGLMTSPRKSRLLMGAHAMKSSTRAAAGFSQAAGAYSDRAAASVPLSRAAAAHIVEVHDVTTSDDDGDIDGETASDEDDDLDGQARPVRIQSKSLPTNGPTRTAQPQHTTGSRNGIHKQPTIKEEKVRVNPKPTSRFQSRVQMLFDDFDELPEPSPSKTSSTSDMKKSRSSTNIITQRGSGDDNLESKKTRFNDVPTFLY</sequence>
<organism evidence="2 3">
    <name type="scientific">Penicillium subrubescens</name>
    <dbReference type="NCBI Taxonomy" id="1316194"/>
    <lineage>
        <taxon>Eukaryota</taxon>
        <taxon>Fungi</taxon>
        <taxon>Dikarya</taxon>
        <taxon>Ascomycota</taxon>
        <taxon>Pezizomycotina</taxon>
        <taxon>Eurotiomycetes</taxon>
        <taxon>Eurotiomycetidae</taxon>
        <taxon>Eurotiales</taxon>
        <taxon>Aspergillaceae</taxon>
        <taxon>Penicillium</taxon>
    </lineage>
</organism>
<feature type="compositionally biased region" description="Polar residues" evidence="1">
    <location>
        <begin position="254"/>
        <end position="276"/>
    </location>
</feature>
<protein>
    <submittedName>
        <fullName evidence="2">Uncharacterized protein</fullName>
    </submittedName>
</protein>
<name>A0A1Q5T9N5_9EURO</name>
<dbReference type="Proteomes" id="UP000186955">
    <property type="component" value="Unassembled WGS sequence"/>
</dbReference>
<feature type="compositionally biased region" description="Acidic residues" evidence="1">
    <location>
        <begin position="225"/>
        <end position="245"/>
    </location>
</feature>
<feature type="region of interest" description="Disordered" evidence="1">
    <location>
        <begin position="111"/>
        <end position="171"/>
    </location>
</feature>
<feature type="region of interest" description="Disordered" evidence="1">
    <location>
        <begin position="1"/>
        <end position="50"/>
    </location>
</feature>
<proteinExistence type="predicted"/>